<evidence type="ECO:0000313" key="2">
    <source>
        <dbReference type="Proteomes" id="UP001148629"/>
    </source>
</evidence>
<protein>
    <submittedName>
        <fullName evidence="1">Uncharacterized protein</fullName>
    </submittedName>
</protein>
<comment type="caution">
    <text evidence="1">The sequence shown here is derived from an EMBL/GenBank/DDBJ whole genome shotgun (WGS) entry which is preliminary data.</text>
</comment>
<proteinExistence type="predicted"/>
<keyword evidence="2" id="KW-1185">Reference proteome</keyword>
<gene>
    <name evidence="1" type="ORF">NM208_g2759</name>
</gene>
<sequence>MKFLTILSVAMASIAYANPVEDPVARALTEAKRHVAEGKPIHALDKRVGCITSCTHLGWWKRWLPYYGITEVLEVNFQFSGFVDPDGRYPIKMDPVKPDNVLVDCERIIARHPTGPYFDIDNVCLDEYHHSNECLIGMEHWSQPCIRVDAEKAEQRRNRLLFLSLLKDCARDPMGANGLSLKKDVDISGSNLQDRAEMRSMSLPSMEHEAWRLLSNLKNLENEHSHNKQESQRLPPILSPGPSWDDLEWAHDALRSEYVLQMTRDRDNETDSANNSDPSNVLGYGDLQPHEVELLRALPSSKITMDITRFNLKHHEDMAALEDSATAGCHLCRLFDSSARHMPRHTLTKSETPYWLQICVYWHHKEYKTCEISASAIFHGPRIFPGQIKTQTQQLAAMKDLPNIASQFFSLKSPNVFTTDQDLETLVDDIRPWIAECDTKSERHKYCYRRDIGDTKGLPTRLIDVSTPMVRLVVTNEDIPETTEHHRYLTLSYCWGKSNESARTTESNFLERRDSIDTKSLPQTIQDAIKLTRAMGIRYLWVDALCIIQNREDFYREARRMGSYYANGYCLISATGAYDTCTICWDRVDKLRWVSSQTFAQATPAMGRGWCLQERLLSPRILHFTAGAVIWQCHGISKASDICPEDEKTRLWADCDSIFATKHDGIHDESARTAMEVWWPALVRRYQDMGFTFEDDRLTAIQGLGNQIAARHGDSYFGGVFLSRLAHGLLWKGQRRPADRRSTSCPTWSWGTSTYTFFTYPKISLINTHGYLVFPSSHRMVEMLGSDGRRLHFSAPLVEMPGLRIDSTSDRRVVATCKHRNFRLKITYDEEGPRSWYPGPERFLLLGHGDAYKALDGLVVRENMMNHNHLERIGYVEVDTTESEMSEQRIEDFLRFWTDKNGVTLI</sequence>
<dbReference type="Proteomes" id="UP001148629">
    <property type="component" value="Unassembled WGS sequence"/>
</dbReference>
<name>A0ACC1SRR0_9HYPO</name>
<accession>A0ACC1SRR0</accession>
<reference evidence="1" key="1">
    <citation type="submission" date="2022-08" db="EMBL/GenBank/DDBJ databases">
        <title>Genome Sequence of Fusarium decemcellulare.</title>
        <authorList>
            <person name="Buettner E."/>
        </authorList>
    </citation>
    <scope>NUCLEOTIDE SEQUENCE</scope>
    <source>
        <strain evidence="1">Babe19</strain>
    </source>
</reference>
<dbReference type="EMBL" id="JANRMS010000171">
    <property type="protein sequence ID" value="KAJ3544952.1"/>
    <property type="molecule type" value="Genomic_DNA"/>
</dbReference>
<organism evidence="1 2">
    <name type="scientific">Fusarium decemcellulare</name>
    <dbReference type="NCBI Taxonomy" id="57161"/>
    <lineage>
        <taxon>Eukaryota</taxon>
        <taxon>Fungi</taxon>
        <taxon>Dikarya</taxon>
        <taxon>Ascomycota</taxon>
        <taxon>Pezizomycotina</taxon>
        <taxon>Sordariomycetes</taxon>
        <taxon>Hypocreomycetidae</taxon>
        <taxon>Hypocreales</taxon>
        <taxon>Nectriaceae</taxon>
        <taxon>Fusarium</taxon>
        <taxon>Fusarium decemcellulare species complex</taxon>
    </lineage>
</organism>
<evidence type="ECO:0000313" key="1">
    <source>
        <dbReference type="EMBL" id="KAJ3544952.1"/>
    </source>
</evidence>